<keyword evidence="5 11" id="KW-0418">Kinase</keyword>
<evidence type="ECO:0000313" key="12">
    <source>
        <dbReference type="Proteomes" id="UP001596504"/>
    </source>
</evidence>
<dbReference type="PROSITE" id="PS50011">
    <property type="entry name" value="PROTEIN_KINASE_DOM"/>
    <property type="match status" value="1"/>
</dbReference>
<dbReference type="PROSITE" id="PS00107">
    <property type="entry name" value="PROTEIN_KINASE_ATP"/>
    <property type="match status" value="1"/>
</dbReference>
<keyword evidence="9" id="KW-0812">Transmembrane</keyword>
<feature type="compositionally biased region" description="Polar residues" evidence="8">
    <location>
        <begin position="308"/>
        <end position="319"/>
    </location>
</feature>
<proteinExistence type="predicted"/>
<evidence type="ECO:0000256" key="6">
    <source>
        <dbReference type="ARBA" id="ARBA00022840"/>
    </source>
</evidence>
<keyword evidence="9" id="KW-1133">Transmembrane helix</keyword>
<gene>
    <name evidence="11" type="ORF">ACFQRI_08300</name>
</gene>
<dbReference type="InterPro" id="IPR000719">
    <property type="entry name" value="Prot_kinase_dom"/>
</dbReference>
<evidence type="ECO:0000256" key="4">
    <source>
        <dbReference type="ARBA" id="ARBA00022741"/>
    </source>
</evidence>
<feature type="domain" description="Protein kinase" evidence="10">
    <location>
        <begin position="20"/>
        <end position="279"/>
    </location>
</feature>
<reference evidence="12" key="1">
    <citation type="journal article" date="2019" name="Int. J. Syst. Evol. Microbiol.">
        <title>The Global Catalogue of Microorganisms (GCM) 10K type strain sequencing project: providing services to taxonomists for standard genome sequencing and annotation.</title>
        <authorList>
            <consortium name="The Broad Institute Genomics Platform"/>
            <consortium name="The Broad Institute Genome Sequencing Center for Infectious Disease"/>
            <person name="Wu L."/>
            <person name="Ma J."/>
        </authorList>
    </citation>
    <scope>NUCLEOTIDE SEQUENCE [LARGE SCALE GENOMIC DNA]</scope>
    <source>
        <strain evidence="12">WLHS5</strain>
    </source>
</reference>
<dbReference type="PROSITE" id="PS00108">
    <property type="entry name" value="PROTEIN_KINASE_ST"/>
    <property type="match status" value="1"/>
</dbReference>
<dbReference type="CDD" id="cd14014">
    <property type="entry name" value="STKc_PknB_like"/>
    <property type="match status" value="1"/>
</dbReference>
<evidence type="ECO:0000256" key="7">
    <source>
        <dbReference type="PROSITE-ProRule" id="PRU10141"/>
    </source>
</evidence>
<keyword evidence="6 7" id="KW-0067">ATP-binding</keyword>
<accession>A0ABW2LJ73</accession>
<protein>
    <recommendedName>
        <fullName evidence="1">non-specific serine/threonine protein kinase</fullName>
        <ecNumber evidence="1">2.7.11.1</ecNumber>
    </recommendedName>
</protein>
<dbReference type="RefSeq" id="WP_380666241.1">
    <property type="nucleotide sequence ID" value="NZ_JBHTCJ010000003.1"/>
</dbReference>
<organism evidence="11 12">
    <name type="scientific">Saccharopolyspora griseoalba</name>
    <dbReference type="NCBI Taxonomy" id="1431848"/>
    <lineage>
        <taxon>Bacteria</taxon>
        <taxon>Bacillati</taxon>
        <taxon>Actinomycetota</taxon>
        <taxon>Actinomycetes</taxon>
        <taxon>Pseudonocardiales</taxon>
        <taxon>Pseudonocardiaceae</taxon>
        <taxon>Saccharopolyspora</taxon>
    </lineage>
</organism>
<dbReference type="InterPro" id="IPR008271">
    <property type="entry name" value="Ser/Thr_kinase_AS"/>
</dbReference>
<sequence>MPAESQDTLAGAGRLIADRYRLERKLGGGAMGRVWYATDELLQRPVAVKEIKLAPGMPAEEAAELRERALREARAIAALSHPNVVTLYDVAREDDEPFVVMELVPSQSLAAVLDDHGPLDDQQLAVICDGAAAGLEAAHRSGIVHRDVKPGNVLIGDDGRLKVSDFGISRNVAEHTITSTGILLGTPAFIAPEVASGDAVTAAADLWGLGATLFAAVEGRPPYDVNGDPLATINEVVHGPVPEIRRGGPIGEVLSGLLVKDPAQRMALNEARRRIQHLLPEPGARPFATLLDPEAPTVRVRRQVMQHPGQNTPQMSSQVAAPSAPAPLAADPGPPPFPLQDPPAKSRRGRRSVPATIALVLAAVLLFGCALVGGFAVTRIAAGKPALPDLTPDAAKPPSTSGLPALAPYQDEAKHTEAPTGGQFTMQVPAEPGWRTFHSERDDLANSAVVSFVSPDGSTEVSVQRYGDYLDDQTVADFEAQLPQEFSGQFTALQVDAAVGAGEDRRISYTTSVRPVFTEAAGLITRHTVAAPLRRGDDLWVIRVTGPTGEAAEQEELLASIAPSFEASTS</sequence>
<dbReference type="SUPFAM" id="SSF56112">
    <property type="entry name" value="Protein kinase-like (PK-like)"/>
    <property type="match status" value="1"/>
</dbReference>
<evidence type="ECO:0000256" key="5">
    <source>
        <dbReference type="ARBA" id="ARBA00022777"/>
    </source>
</evidence>
<evidence type="ECO:0000256" key="9">
    <source>
        <dbReference type="SAM" id="Phobius"/>
    </source>
</evidence>
<evidence type="ECO:0000256" key="3">
    <source>
        <dbReference type="ARBA" id="ARBA00022679"/>
    </source>
</evidence>
<keyword evidence="2" id="KW-0723">Serine/threonine-protein kinase</keyword>
<dbReference type="EMBL" id="JBHTCJ010000003">
    <property type="protein sequence ID" value="MFC7341413.1"/>
    <property type="molecule type" value="Genomic_DNA"/>
</dbReference>
<dbReference type="Proteomes" id="UP001596504">
    <property type="component" value="Unassembled WGS sequence"/>
</dbReference>
<evidence type="ECO:0000256" key="1">
    <source>
        <dbReference type="ARBA" id="ARBA00012513"/>
    </source>
</evidence>
<keyword evidence="4 7" id="KW-0547">Nucleotide-binding</keyword>
<dbReference type="Gene3D" id="3.30.200.20">
    <property type="entry name" value="Phosphorylase Kinase, domain 1"/>
    <property type="match status" value="1"/>
</dbReference>
<name>A0ABW2LJ73_9PSEU</name>
<feature type="transmembrane region" description="Helical" evidence="9">
    <location>
        <begin position="355"/>
        <end position="377"/>
    </location>
</feature>
<keyword evidence="12" id="KW-1185">Reference proteome</keyword>
<feature type="compositionally biased region" description="Low complexity" evidence="8">
    <location>
        <begin position="320"/>
        <end position="331"/>
    </location>
</feature>
<dbReference type="Gene3D" id="1.10.510.10">
    <property type="entry name" value="Transferase(Phosphotransferase) domain 1"/>
    <property type="match status" value="1"/>
</dbReference>
<feature type="region of interest" description="Disordered" evidence="8">
    <location>
        <begin position="308"/>
        <end position="350"/>
    </location>
</feature>
<dbReference type="GO" id="GO:0004674">
    <property type="term" value="F:protein serine/threonine kinase activity"/>
    <property type="evidence" value="ECO:0007669"/>
    <property type="project" value="UniProtKB-EC"/>
</dbReference>
<dbReference type="PANTHER" id="PTHR43289:SF6">
    <property type="entry name" value="SERINE_THREONINE-PROTEIN KINASE NEKL-3"/>
    <property type="match status" value="1"/>
</dbReference>
<evidence type="ECO:0000256" key="8">
    <source>
        <dbReference type="SAM" id="MobiDB-lite"/>
    </source>
</evidence>
<keyword evidence="3 11" id="KW-0808">Transferase</keyword>
<feature type="compositionally biased region" description="Pro residues" evidence="8">
    <location>
        <begin position="332"/>
        <end position="341"/>
    </location>
</feature>
<dbReference type="InterPro" id="IPR017441">
    <property type="entry name" value="Protein_kinase_ATP_BS"/>
</dbReference>
<feature type="binding site" evidence="7">
    <location>
        <position position="49"/>
    </location>
    <ligand>
        <name>ATP</name>
        <dbReference type="ChEBI" id="CHEBI:30616"/>
    </ligand>
</feature>
<evidence type="ECO:0000313" key="11">
    <source>
        <dbReference type="EMBL" id="MFC7341413.1"/>
    </source>
</evidence>
<dbReference type="EC" id="2.7.11.1" evidence="1"/>
<keyword evidence="9" id="KW-0472">Membrane</keyword>
<comment type="caution">
    <text evidence="11">The sequence shown here is derived from an EMBL/GenBank/DDBJ whole genome shotgun (WGS) entry which is preliminary data.</text>
</comment>
<evidence type="ECO:0000259" key="10">
    <source>
        <dbReference type="PROSITE" id="PS50011"/>
    </source>
</evidence>
<dbReference type="InterPro" id="IPR011009">
    <property type="entry name" value="Kinase-like_dom_sf"/>
</dbReference>
<dbReference type="Pfam" id="PF00069">
    <property type="entry name" value="Pkinase"/>
    <property type="match status" value="1"/>
</dbReference>
<dbReference type="SMART" id="SM00220">
    <property type="entry name" value="S_TKc"/>
    <property type="match status" value="1"/>
</dbReference>
<dbReference type="PANTHER" id="PTHR43289">
    <property type="entry name" value="MITOGEN-ACTIVATED PROTEIN KINASE KINASE KINASE 20-RELATED"/>
    <property type="match status" value="1"/>
</dbReference>
<evidence type="ECO:0000256" key="2">
    <source>
        <dbReference type="ARBA" id="ARBA00022527"/>
    </source>
</evidence>